<dbReference type="Proteomes" id="UP000636010">
    <property type="component" value="Unassembled WGS sequence"/>
</dbReference>
<dbReference type="InterPro" id="IPR013656">
    <property type="entry name" value="PAS_4"/>
</dbReference>
<comment type="caution">
    <text evidence="5">The sequence shown here is derived from an EMBL/GenBank/DDBJ whole genome shotgun (WGS) entry which is preliminary data.</text>
</comment>
<dbReference type="Pfam" id="PF08448">
    <property type="entry name" value="PAS_4"/>
    <property type="match status" value="1"/>
</dbReference>
<feature type="transmembrane region" description="Helical" evidence="2">
    <location>
        <begin position="16"/>
        <end position="35"/>
    </location>
</feature>
<evidence type="ECO:0000256" key="1">
    <source>
        <dbReference type="SAM" id="Coils"/>
    </source>
</evidence>
<gene>
    <name evidence="5" type="ORF">GCM10011506_20780</name>
</gene>
<feature type="domain" description="PAC" evidence="3">
    <location>
        <begin position="579"/>
        <end position="632"/>
    </location>
</feature>
<protein>
    <recommendedName>
        <fullName evidence="7">Histidine kinase</fullName>
    </recommendedName>
</protein>
<dbReference type="PROSITE" id="PS50885">
    <property type="entry name" value="HAMP"/>
    <property type="match status" value="1"/>
</dbReference>
<reference evidence="6" key="1">
    <citation type="journal article" date="2019" name="Int. J. Syst. Evol. Microbiol.">
        <title>The Global Catalogue of Microorganisms (GCM) 10K type strain sequencing project: providing services to taxonomists for standard genome sequencing and annotation.</title>
        <authorList>
            <consortium name="The Broad Institute Genomics Platform"/>
            <consortium name="The Broad Institute Genome Sequencing Center for Infectious Disease"/>
            <person name="Wu L."/>
            <person name="Ma J."/>
        </authorList>
    </citation>
    <scope>NUCLEOTIDE SEQUENCE [LARGE SCALE GENOMIC DNA]</scope>
    <source>
        <strain evidence="6">CGMCC 1.10832</strain>
    </source>
</reference>
<feature type="coiled-coil region" evidence="1">
    <location>
        <begin position="463"/>
        <end position="518"/>
    </location>
</feature>
<dbReference type="InterPro" id="IPR003660">
    <property type="entry name" value="HAMP_dom"/>
</dbReference>
<dbReference type="Gene3D" id="3.30.450.40">
    <property type="match status" value="1"/>
</dbReference>
<dbReference type="Gene3D" id="3.30.450.20">
    <property type="entry name" value="PAS domain"/>
    <property type="match status" value="2"/>
</dbReference>
<dbReference type="SUPFAM" id="SSF158472">
    <property type="entry name" value="HAMP domain-like"/>
    <property type="match status" value="1"/>
</dbReference>
<dbReference type="Pfam" id="PF13185">
    <property type="entry name" value="GAF_2"/>
    <property type="match status" value="1"/>
</dbReference>
<dbReference type="SMART" id="SM00304">
    <property type="entry name" value="HAMP"/>
    <property type="match status" value="1"/>
</dbReference>
<feature type="domain" description="PAC" evidence="3">
    <location>
        <begin position="707"/>
        <end position="760"/>
    </location>
</feature>
<dbReference type="InterPro" id="IPR035965">
    <property type="entry name" value="PAS-like_dom_sf"/>
</dbReference>
<dbReference type="RefSeq" id="WP_188463068.1">
    <property type="nucleotide sequence ID" value="NZ_BAABHU010000006.1"/>
</dbReference>
<feature type="transmembrane region" description="Helical" evidence="2">
    <location>
        <begin position="175"/>
        <end position="195"/>
    </location>
</feature>
<keyword evidence="1" id="KW-0175">Coiled coil</keyword>
<dbReference type="InterPro" id="IPR003018">
    <property type="entry name" value="GAF"/>
</dbReference>
<evidence type="ECO:0000313" key="5">
    <source>
        <dbReference type="EMBL" id="GGC35265.1"/>
    </source>
</evidence>
<keyword evidence="2" id="KW-0812">Transmembrane</keyword>
<evidence type="ECO:0000256" key="2">
    <source>
        <dbReference type="SAM" id="Phobius"/>
    </source>
</evidence>
<dbReference type="SUPFAM" id="SSF55785">
    <property type="entry name" value="PYP-like sensor domain (PAS domain)"/>
    <property type="match status" value="2"/>
</dbReference>
<dbReference type="Pfam" id="PF00672">
    <property type="entry name" value="HAMP"/>
    <property type="match status" value="1"/>
</dbReference>
<keyword evidence="2" id="KW-1133">Transmembrane helix</keyword>
<dbReference type="InterPro" id="IPR000014">
    <property type="entry name" value="PAS"/>
</dbReference>
<dbReference type="Gene3D" id="6.10.340.10">
    <property type="match status" value="1"/>
</dbReference>
<accession>A0ABQ1MCN2</accession>
<proteinExistence type="predicted"/>
<dbReference type="SMART" id="SM00065">
    <property type="entry name" value="GAF"/>
    <property type="match status" value="1"/>
</dbReference>
<evidence type="ECO:0000313" key="6">
    <source>
        <dbReference type="Proteomes" id="UP000636010"/>
    </source>
</evidence>
<dbReference type="CDD" id="cd06225">
    <property type="entry name" value="HAMP"/>
    <property type="match status" value="1"/>
</dbReference>
<dbReference type="SUPFAM" id="SSF55781">
    <property type="entry name" value="GAF domain-like"/>
    <property type="match status" value="1"/>
</dbReference>
<keyword evidence="2" id="KW-0472">Membrane</keyword>
<name>A0ABQ1MCN2_9BACT</name>
<dbReference type="EMBL" id="BMEC01000006">
    <property type="protein sequence ID" value="GGC35265.1"/>
    <property type="molecule type" value="Genomic_DNA"/>
</dbReference>
<feature type="domain" description="HAMP" evidence="4">
    <location>
        <begin position="197"/>
        <end position="249"/>
    </location>
</feature>
<evidence type="ECO:0000259" key="3">
    <source>
        <dbReference type="PROSITE" id="PS50113"/>
    </source>
</evidence>
<dbReference type="InterPro" id="IPR029016">
    <property type="entry name" value="GAF-like_dom_sf"/>
</dbReference>
<organism evidence="5 6">
    <name type="scientific">Marivirga lumbricoides</name>
    <dbReference type="NCBI Taxonomy" id="1046115"/>
    <lineage>
        <taxon>Bacteria</taxon>
        <taxon>Pseudomonadati</taxon>
        <taxon>Bacteroidota</taxon>
        <taxon>Cytophagia</taxon>
        <taxon>Cytophagales</taxon>
        <taxon>Marivirgaceae</taxon>
        <taxon>Marivirga</taxon>
    </lineage>
</organism>
<evidence type="ECO:0000259" key="4">
    <source>
        <dbReference type="PROSITE" id="PS50885"/>
    </source>
</evidence>
<dbReference type="NCBIfam" id="TIGR00229">
    <property type="entry name" value="sensory_box"/>
    <property type="match status" value="1"/>
</dbReference>
<sequence>MGKITRNIKDWKIRKLAYILGAGLTILAVAVFYVYSTFGYSDETLFRTEKLGNLSTIALPLHPDMLSQNEEVVENKIREIENIIYTFQKGDSFLKGKDKITVRAQKGEVKDELKKVQISWDAYKNLIFSWKDGQTSLNSIANELENKFQLFLKNAVKLETAVYDLAKKESREETTAYIILVLYILLLIGFIYLLVRYLIMTPIYKISLTTRELAVGNLSQKIEINNRNELGYIAKNINELADILKNATDFTTKIGQGKLDAEYKGIAENESNSLANSLLKMRDQMQSSAIADRERNWVSEGLAKFADILRNNNDNIEELSYQIISNLVKYMEANQGALFVLTEPDSDDEEPKIVLESAYAYERKKRLKKEISIGEGLVGQSVQEGDRIYLTEVPDNYIEIKSGLGDTLPKCILIVPLKINGETKGVVEIASIQPIPQYRIEFIEKLGENIASTIANAKINERTKVLLEESQSMTEQMRAQEEEMRQNMEEMEATQEEMARAQAEMGNKESSLHALINNTTDSIILIDTDYTILVMNNVIKNRYKGTQYEKMTEGSNALDMLGDVREEWKNYYDRVFAGEKLSFTIKSSVKGEDTYRHYDIHPIEETNGRISGATIFSRDITEQKNLEIQKDEVVEKMQQRGYVIDGMINTTTDSFFAIDSDYNILIANDILKKEYELSGIKLEQGQNILSILPEIWKERFDKALAGEKLEFEETRENKGVKNIYKSRCEPIMGAKGKIIGVITISKDITSERNMKEELVKLKGELEKLKGK</sequence>
<evidence type="ECO:0008006" key="7">
    <source>
        <dbReference type="Google" id="ProtNLM"/>
    </source>
</evidence>
<dbReference type="PROSITE" id="PS50113">
    <property type="entry name" value="PAC"/>
    <property type="match status" value="2"/>
</dbReference>
<keyword evidence="6" id="KW-1185">Reference proteome</keyword>
<dbReference type="InterPro" id="IPR000700">
    <property type="entry name" value="PAS-assoc_C"/>
</dbReference>